<reference evidence="4" key="1">
    <citation type="journal article" date="2014" name="Genome Announc.">
        <title>Draft genome sequence of Colletotrichum sublineola, a destructive pathogen of cultivated sorghum.</title>
        <authorList>
            <person name="Baroncelli R."/>
            <person name="Sanz-Martin J.M."/>
            <person name="Rech G.E."/>
            <person name="Sukno S.A."/>
            <person name="Thon M.R."/>
        </authorList>
    </citation>
    <scope>NUCLEOTIDE SEQUENCE [LARGE SCALE GENOMIC DNA]</scope>
    <source>
        <strain evidence="4">TX430BB</strain>
    </source>
</reference>
<dbReference type="HOGENOM" id="CLU_116368_0_0_1"/>
<gene>
    <name evidence="3" type="ORF">CSUB01_04332</name>
</gene>
<dbReference type="eggNOG" id="ENOG502RIUN">
    <property type="taxonomic scope" value="Eukaryota"/>
</dbReference>
<evidence type="ECO:0000313" key="4">
    <source>
        <dbReference type="Proteomes" id="UP000027238"/>
    </source>
</evidence>
<evidence type="ECO:0000313" key="3">
    <source>
        <dbReference type="EMBL" id="KDN61302.1"/>
    </source>
</evidence>
<keyword evidence="2" id="KW-1133">Transmembrane helix</keyword>
<keyword evidence="2" id="KW-0812">Transmembrane</keyword>
<evidence type="ECO:0008006" key="5">
    <source>
        <dbReference type="Google" id="ProtNLM"/>
    </source>
</evidence>
<feature type="transmembrane region" description="Helical" evidence="2">
    <location>
        <begin position="44"/>
        <end position="67"/>
    </location>
</feature>
<evidence type="ECO:0000256" key="1">
    <source>
        <dbReference type="SAM" id="MobiDB-lite"/>
    </source>
</evidence>
<keyword evidence="4" id="KW-1185">Reference proteome</keyword>
<organism evidence="3 4">
    <name type="scientific">Colletotrichum sublineola</name>
    <name type="common">Sorghum anthracnose fungus</name>
    <dbReference type="NCBI Taxonomy" id="1173701"/>
    <lineage>
        <taxon>Eukaryota</taxon>
        <taxon>Fungi</taxon>
        <taxon>Dikarya</taxon>
        <taxon>Ascomycota</taxon>
        <taxon>Pezizomycotina</taxon>
        <taxon>Sordariomycetes</taxon>
        <taxon>Hypocreomycetidae</taxon>
        <taxon>Glomerellales</taxon>
        <taxon>Glomerellaceae</taxon>
        <taxon>Colletotrichum</taxon>
        <taxon>Colletotrichum graminicola species complex</taxon>
    </lineage>
</organism>
<name>A0A066WX92_COLSU</name>
<comment type="caution">
    <text evidence="3">The sequence shown here is derived from an EMBL/GenBank/DDBJ whole genome shotgun (WGS) entry which is preliminary data.</text>
</comment>
<dbReference type="EMBL" id="JMSE01001425">
    <property type="protein sequence ID" value="KDN61302.1"/>
    <property type="molecule type" value="Genomic_DNA"/>
</dbReference>
<dbReference type="AlphaFoldDB" id="A0A066WX92"/>
<keyword evidence="2" id="KW-0472">Membrane</keyword>
<proteinExistence type="predicted"/>
<dbReference type="Proteomes" id="UP000027238">
    <property type="component" value="Unassembled WGS sequence"/>
</dbReference>
<evidence type="ECO:0000256" key="2">
    <source>
        <dbReference type="SAM" id="Phobius"/>
    </source>
</evidence>
<dbReference type="OMA" id="PYAICEA"/>
<feature type="transmembrane region" description="Helical" evidence="2">
    <location>
        <begin position="74"/>
        <end position="92"/>
    </location>
</feature>
<protein>
    <recommendedName>
        <fullName evidence="5">M6 family metalloprotease</fullName>
    </recommendedName>
</protein>
<accession>A0A066WX92</accession>
<sequence length="216" mass="23562">MVSYFGDETRARGTTKGSAPQPAPYNTAARPGPPGKANILARQLAALPLIALLYTAAVPFTPAAWVLHVGGSSLFDRLFAGIIVLAACYFQWRVAGLTTPLAVFLPGAGDGGGSTVRNGRIEQVPSPGFVWNPDHYWPYAICEAALLCVAEFGGNELLRRCIVCGVLGGLWLVGYHATPESTRRWAYENIKGWLFWMMLDEMMRVGGRSYSARRRR</sequence>
<feature type="region of interest" description="Disordered" evidence="1">
    <location>
        <begin position="1"/>
        <end position="31"/>
    </location>
</feature>
<dbReference type="OrthoDB" id="5227396at2759"/>